<comment type="caution">
    <text evidence="2">The sequence shown here is derived from an EMBL/GenBank/DDBJ whole genome shotgun (WGS) entry which is preliminary data.</text>
</comment>
<proteinExistence type="predicted"/>
<organism evidence="2 3">
    <name type="scientific">Riccia fluitans</name>
    <dbReference type="NCBI Taxonomy" id="41844"/>
    <lineage>
        <taxon>Eukaryota</taxon>
        <taxon>Viridiplantae</taxon>
        <taxon>Streptophyta</taxon>
        <taxon>Embryophyta</taxon>
        <taxon>Marchantiophyta</taxon>
        <taxon>Marchantiopsida</taxon>
        <taxon>Marchantiidae</taxon>
        <taxon>Marchantiales</taxon>
        <taxon>Ricciaceae</taxon>
        <taxon>Riccia</taxon>
    </lineage>
</organism>
<keyword evidence="3" id="KW-1185">Reference proteome</keyword>
<dbReference type="Proteomes" id="UP001605036">
    <property type="component" value="Unassembled WGS sequence"/>
</dbReference>
<protein>
    <submittedName>
        <fullName evidence="2">Uncharacterized protein</fullName>
    </submittedName>
</protein>
<evidence type="ECO:0000313" key="3">
    <source>
        <dbReference type="Proteomes" id="UP001605036"/>
    </source>
</evidence>
<evidence type="ECO:0000313" key="2">
    <source>
        <dbReference type="EMBL" id="KAL2651962.1"/>
    </source>
</evidence>
<feature type="region of interest" description="Disordered" evidence="1">
    <location>
        <begin position="47"/>
        <end position="74"/>
    </location>
</feature>
<gene>
    <name evidence="2" type="ORF">R1flu_020090</name>
</gene>
<sequence length="74" mass="8540">MVAPGNCTVKKRPHFQPYVERRRGHLDDREVYSLVLCQWTLTPEAPPVSLPQENRDFARGQHTRRYTSTPSTCG</sequence>
<dbReference type="AlphaFoldDB" id="A0ABD1ZKI4"/>
<evidence type="ECO:0000256" key="1">
    <source>
        <dbReference type="SAM" id="MobiDB-lite"/>
    </source>
</evidence>
<name>A0ABD1ZKI4_9MARC</name>
<accession>A0ABD1ZKI4</accession>
<reference evidence="2 3" key="1">
    <citation type="submission" date="2024-09" db="EMBL/GenBank/DDBJ databases">
        <title>Chromosome-scale assembly of Riccia fluitans.</title>
        <authorList>
            <person name="Paukszto L."/>
            <person name="Sawicki J."/>
            <person name="Karawczyk K."/>
            <person name="Piernik-Szablinska J."/>
            <person name="Szczecinska M."/>
            <person name="Mazdziarz M."/>
        </authorList>
    </citation>
    <scope>NUCLEOTIDE SEQUENCE [LARGE SCALE GENOMIC DNA]</scope>
    <source>
        <strain evidence="2">Rf_01</strain>
        <tissue evidence="2">Aerial parts of the thallus</tissue>
    </source>
</reference>
<dbReference type="EMBL" id="JBHFFA010000001">
    <property type="protein sequence ID" value="KAL2651962.1"/>
    <property type="molecule type" value="Genomic_DNA"/>
</dbReference>